<evidence type="ECO:0000256" key="4">
    <source>
        <dbReference type="PROSITE-ProRule" id="PRU00335"/>
    </source>
</evidence>
<evidence type="ECO:0000313" key="7">
    <source>
        <dbReference type="Proteomes" id="UP000256913"/>
    </source>
</evidence>
<gene>
    <name evidence="6" type="ORF">DFJ67_2735</name>
</gene>
<evidence type="ECO:0000313" key="6">
    <source>
        <dbReference type="EMBL" id="REF96744.1"/>
    </source>
</evidence>
<keyword evidence="1" id="KW-0805">Transcription regulation</keyword>
<keyword evidence="7" id="KW-1185">Reference proteome</keyword>
<feature type="domain" description="HTH tetR-type" evidence="5">
    <location>
        <begin position="14"/>
        <end position="72"/>
    </location>
</feature>
<dbReference type="PANTHER" id="PTHR30055:SF234">
    <property type="entry name" value="HTH-TYPE TRANSCRIPTIONAL REGULATOR BETI"/>
    <property type="match status" value="1"/>
</dbReference>
<evidence type="ECO:0000259" key="5">
    <source>
        <dbReference type="PROSITE" id="PS50977"/>
    </source>
</evidence>
<organism evidence="6 7">
    <name type="scientific">Asanoa ferruginea</name>
    <dbReference type="NCBI Taxonomy" id="53367"/>
    <lineage>
        <taxon>Bacteria</taxon>
        <taxon>Bacillati</taxon>
        <taxon>Actinomycetota</taxon>
        <taxon>Actinomycetes</taxon>
        <taxon>Micromonosporales</taxon>
        <taxon>Micromonosporaceae</taxon>
        <taxon>Asanoa</taxon>
    </lineage>
</organism>
<dbReference type="PANTHER" id="PTHR30055">
    <property type="entry name" value="HTH-TYPE TRANSCRIPTIONAL REGULATOR RUTR"/>
    <property type="match status" value="1"/>
</dbReference>
<dbReference type="RefSeq" id="WP_116068205.1">
    <property type="nucleotide sequence ID" value="NZ_BONB01000107.1"/>
</dbReference>
<keyword evidence="2 4" id="KW-0238">DNA-binding</keyword>
<dbReference type="InterPro" id="IPR036271">
    <property type="entry name" value="Tet_transcr_reg_TetR-rel_C_sf"/>
</dbReference>
<keyword evidence="3" id="KW-0804">Transcription</keyword>
<dbReference type="SUPFAM" id="SSF46689">
    <property type="entry name" value="Homeodomain-like"/>
    <property type="match status" value="1"/>
</dbReference>
<dbReference type="Gene3D" id="1.10.357.10">
    <property type="entry name" value="Tetracycline Repressor, domain 2"/>
    <property type="match status" value="1"/>
</dbReference>
<dbReference type="OrthoDB" id="9795011at2"/>
<protein>
    <submittedName>
        <fullName evidence="6">TetR family transcriptional regulator</fullName>
    </submittedName>
</protein>
<proteinExistence type="predicted"/>
<dbReference type="GO" id="GO:0000976">
    <property type="term" value="F:transcription cis-regulatory region binding"/>
    <property type="evidence" value="ECO:0007669"/>
    <property type="project" value="TreeGrafter"/>
</dbReference>
<dbReference type="EMBL" id="QUMQ01000001">
    <property type="protein sequence ID" value="REF96744.1"/>
    <property type="molecule type" value="Genomic_DNA"/>
</dbReference>
<dbReference type="InterPro" id="IPR001647">
    <property type="entry name" value="HTH_TetR"/>
</dbReference>
<comment type="caution">
    <text evidence="6">The sequence shown here is derived from an EMBL/GenBank/DDBJ whole genome shotgun (WGS) entry which is preliminary data.</text>
</comment>
<dbReference type="AlphaFoldDB" id="A0A3D9ZJM7"/>
<dbReference type="GO" id="GO:0003700">
    <property type="term" value="F:DNA-binding transcription factor activity"/>
    <property type="evidence" value="ECO:0007669"/>
    <property type="project" value="TreeGrafter"/>
</dbReference>
<dbReference type="InterPro" id="IPR009057">
    <property type="entry name" value="Homeodomain-like_sf"/>
</dbReference>
<dbReference type="SUPFAM" id="SSF48498">
    <property type="entry name" value="Tetracyclin repressor-like, C-terminal domain"/>
    <property type="match status" value="1"/>
</dbReference>
<sequence length="217" mass="23470">MTTVPLSGRRAQAARNDAVILDAARDVFIADPSAPISAVAHKAGVGISALYRRYPSKEELLAKLCLDGLLLYNEIAEEANAALDAGTDPAEAFGTFMVRVVDADTHSLTQRLAGTFQPTEEHTRGAIRAGELNQRLFDSLHAAHAVRPDFALADLGQIFEMIAAIRFGDDERRGQLRRRYLALVMAGIFQPDAGPLPGPAPYIGEFAGRWTKVTDAQ</sequence>
<dbReference type="Proteomes" id="UP000256913">
    <property type="component" value="Unassembled WGS sequence"/>
</dbReference>
<reference evidence="6 7" key="1">
    <citation type="submission" date="2018-08" db="EMBL/GenBank/DDBJ databases">
        <title>Sequencing the genomes of 1000 actinobacteria strains.</title>
        <authorList>
            <person name="Klenk H.-P."/>
        </authorList>
    </citation>
    <scope>NUCLEOTIDE SEQUENCE [LARGE SCALE GENOMIC DNA]</scope>
    <source>
        <strain evidence="6 7">DSM 44099</strain>
    </source>
</reference>
<dbReference type="InterPro" id="IPR050109">
    <property type="entry name" value="HTH-type_TetR-like_transc_reg"/>
</dbReference>
<feature type="DNA-binding region" description="H-T-H motif" evidence="4">
    <location>
        <begin position="35"/>
        <end position="54"/>
    </location>
</feature>
<dbReference type="PROSITE" id="PS50977">
    <property type="entry name" value="HTH_TETR_2"/>
    <property type="match status" value="1"/>
</dbReference>
<evidence type="ECO:0000256" key="1">
    <source>
        <dbReference type="ARBA" id="ARBA00023015"/>
    </source>
</evidence>
<accession>A0A3D9ZJM7</accession>
<evidence type="ECO:0000256" key="3">
    <source>
        <dbReference type="ARBA" id="ARBA00023163"/>
    </source>
</evidence>
<dbReference type="Pfam" id="PF00440">
    <property type="entry name" value="TetR_N"/>
    <property type="match status" value="1"/>
</dbReference>
<evidence type="ECO:0000256" key="2">
    <source>
        <dbReference type="ARBA" id="ARBA00023125"/>
    </source>
</evidence>
<name>A0A3D9ZJM7_9ACTN</name>